<dbReference type="InterPro" id="IPR001841">
    <property type="entry name" value="Znf_RING"/>
</dbReference>
<evidence type="ECO:0000256" key="1">
    <source>
        <dbReference type="ARBA" id="ARBA00022723"/>
    </source>
</evidence>
<gene>
    <name evidence="8" type="ORF">APLA_LOCUS6463</name>
</gene>
<dbReference type="Gene3D" id="3.30.40.10">
    <property type="entry name" value="Zinc/RING finger domain, C3HC4 (zinc finger)"/>
    <property type="match status" value="1"/>
</dbReference>
<dbReference type="OrthoDB" id="25761at2759"/>
<feature type="domain" description="RING-type" evidence="6">
    <location>
        <begin position="244"/>
        <end position="282"/>
    </location>
</feature>
<comment type="caution">
    <text evidence="8">The sequence shown here is derived from an EMBL/GenBank/DDBJ whole genome shotgun (WGS) entry which is preliminary data.</text>
</comment>
<dbReference type="Pfam" id="PF00642">
    <property type="entry name" value="zf-CCCH"/>
    <property type="match status" value="1"/>
</dbReference>
<sequence>MSDAEVEVTPTFKKRNFKNRGGRKRKASSSEEKSNSSSDDQNVVIPQKRPQKNNPNIQSTSGGGTRSTKPQIDDDDSANSDEETVKQRTTLSVQQQRENATATYELDTEHDKDAQAIFEKAQKINEELHGQADDKVYRGINNYAQYYKKRDTAAGNASSGLVRKGPIRAPANLRATVRWDYQPDICKDYKETGFCGFGDSCKFLHDRSDYKHGWQLEREEAEAKAAGGDSDYEVSSDEDLPFRCFICRNSFTDPVVTKCKHYFCEKCALENYKKSTRCFICNAQTSGMFNPAKELEVKLKRSRSDDEDDDGNGDD</sequence>
<dbReference type="FunFam" id="3.30.40.10:FF:000045">
    <property type="entry name" value="RING finger protein 113A"/>
    <property type="match status" value="1"/>
</dbReference>
<dbReference type="CDD" id="cd16539">
    <property type="entry name" value="RING-HC_RNF113A_B"/>
    <property type="match status" value="1"/>
</dbReference>
<dbReference type="PANTHER" id="PTHR12930:SF0">
    <property type="entry name" value="RING FINGER PROTEIN 113B"/>
    <property type="match status" value="1"/>
</dbReference>
<dbReference type="PROSITE" id="PS50089">
    <property type="entry name" value="ZF_RING_2"/>
    <property type="match status" value="1"/>
</dbReference>
<evidence type="ECO:0000259" key="7">
    <source>
        <dbReference type="PROSITE" id="PS50103"/>
    </source>
</evidence>
<dbReference type="InterPro" id="IPR013083">
    <property type="entry name" value="Znf_RING/FYVE/PHD"/>
</dbReference>
<evidence type="ECO:0000259" key="6">
    <source>
        <dbReference type="PROSITE" id="PS50089"/>
    </source>
</evidence>
<name>A0A8S0ZUI3_ARCPL</name>
<keyword evidence="1 4" id="KW-0479">Metal-binding</keyword>
<dbReference type="AlphaFoldDB" id="A0A8S0ZUI3"/>
<feature type="compositionally biased region" description="Polar residues" evidence="5">
    <location>
        <begin position="52"/>
        <end position="70"/>
    </location>
</feature>
<dbReference type="SUPFAM" id="SSF90229">
    <property type="entry name" value="CCCH zinc finger"/>
    <property type="match status" value="1"/>
</dbReference>
<keyword evidence="3 4" id="KW-0862">Zinc</keyword>
<dbReference type="SMART" id="SM00356">
    <property type="entry name" value="ZnF_C3H1"/>
    <property type="match status" value="1"/>
</dbReference>
<keyword evidence="9" id="KW-1185">Reference proteome</keyword>
<dbReference type="Gene3D" id="4.10.1000.10">
    <property type="entry name" value="Zinc finger, CCCH-type"/>
    <property type="match status" value="1"/>
</dbReference>
<proteinExistence type="predicted"/>
<dbReference type="Pfam" id="PF13920">
    <property type="entry name" value="zf-C3HC4_3"/>
    <property type="match status" value="1"/>
</dbReference>
<keyword evidence="2 4" id="KW-0863">Zinc-finger</keyword>
<feature type="compositionally biased region" description="Acidic residues" evidence="5">
    <location>
        <begin position="73"/>
        <end position="82"/>
    </location>
</feature>
<dbReference type="SUPFAM" id="SSF57850">
    <property type="entry name" value="RING/U-box"/>
    <property type="match status" value="1"/>
</dbReference>
<feature type="domain" description="C3H1-type" evidence="7">
    <location>
        <begin position="180"/>
        <end position="208"/>
    </location>
</feature>
<feature type="zinc finger region" description="C3H1-type" evidence="4">
    <location>
        <begin position="180"/>
        <end position="208"/>
    </location>
</feature>
<dbReference type="Proteomes" id="UP000494106">
    <property type="component" value="Unassembled WGS sequence"/>
</dbReference>
<dbReference type="GO" id="GO:0005684">
    <property type="term" value="C:U2-type spliceosomal complex"/>
    <property type="evidence" value="ECO:0007669"/>
    <property type="project" value="TreeGrafter"/>
</dbReference>
<evidence type="ECO:0008006" key="10">
    <source>
        <dbReference type="Google" id="ProtNLM"/>
    </source>
</evidence>
<dbReference type="SMART" id="SM00184">
    <property type="entry name" value="RING"/>
    <property type="match status" value="1"/>
</dbReference>
<feature type="region of interest" description="Disordered" evidence="5">
    <location>
        <begin position="1"/>
        <end position="105"/>
    </location>
</feature>
<reference evidence="8 9" key="1">
    <citation type="submission" date="2020-04" db="EMBL/GenBank/DDBJ databases">
        <authorList>
            <person name="Wallbank WR R."/>
            <person name="Pardo Diaz C."/>
            <person name="Kozak K."/>
            <person name="Martin S."/>
            <person name="Jiggins C."/>
            <person name="Moest M."/>
            <person name="Warren A I."/>
            <person name="Byers J.R.P. K."/>
            <person name="Montejo-Kovacevich G."/>
            <person name="Yen C E."/>
        </authorList>
    </citation>
    <scope>NUCLEOTIDE SEQUENCE [LARGE SCALE GENOMIC DNA]</scope>
</reference>
<evidence type="ECO:0000256" key="2">
    <source>
        <dbReference type="ARBA" id="ARBA00022771"/>
    </source>
</evidence>
<accession>A0A8S0ZUI3</accession>
<dbReference type="PROSITE" id="PS50103">
    <property type="entry name" value="ZF_C3H1"/>
    <property type="match status" value="1"/>
</dbReference>
<dbReference type="GO" id="GO:0008270">
    <property type="term" value="F:zinc ion binding"/>
    <property type="evidence" value="ECO:0007669"/>
    <property type="project" value="UniProtKB-KW"/>
</dbReference>
<evidence type="ECO:0000256" key="4">
    <source>
        <dbReference type="PROSITE-ProRule" id="PRU00723"/>
    </source>
</evidence>
<dbReference type="PROSITE" id="PS00518">
    <property type="entry name" value="ZF_RING_1"/>
    <property type="match status" value="1"/>
</dbReference>
<dbReference type="InterPro" id="IPR017907">
    <property type="entry name" value="Znf_RING_CS"/>
</dbReference>
<feature type="compositionally biased region" description="Basic residues" evidence="5">
    <location>
        <begin position="12"/>
        <end position="27"/>
    </location>
</feature>
<dbReference type="EMBL" id="CADEBC010000486">
    <property type="protein sequence ID" value="CAB3236304.1"/>
    <property type="molecule type" value="Genomic_DNA"/>
</dbReference>
<dbReference type="PANTHER" id="PTHR12930">
    <property type="entry name" value="ZINC FINGER PROTEIN 183"/>
    <property type="match status" value="1"/>
</dbReference>
<dbReference type="InterPro" id="IPR036855">
    <property type="entry name" value="Znf_CCCH_sf"/>
</dbReference>
<evidence type="ECO:0000256" key="5">
    <source>
        <dbReference type="SAM" id="MobiDB-lite"/>
    </source>
</evidence>
<protein>
    <recommendedName>
        <fullName evidence="10">RING finger protein 113A</fullName>
    </recommendedName>
</protein>
<evidence type="ECO:0000313" key="9">
    <source>
        <dbReference type="Proteomes" id="UP000494106"/>
    </source>
</evidence>
<dbReference type="InterPro" id="IPR039971">
    <property type="entry name" value="CWC24-like"/>
</dbReference>
<organism evidence="8 9">
    <name type="scientific">Arctia plantaginis</name>
    <name type="common">Wood tiger moth</name>
    <name type="synonym">Phalaena plantaginis</name>
    <dbReference type="NCBI Taxonomy" id="874455"/>
    <lineage>
        <taxon>Eukaryota</taxon>
        <taxon>Metazoa</taxon>
        <taxon>Ecdysozoa</taxon>
        <taxon>Arthropoda</taxon>
        <taxon>Hexapoda</taxon>
        <taxon>Insecta</taxon>
        <taxon>Pterygota</taxon>
        <taxon>Neoptera</taxon>
        <taxon>Endopterygota</taxon>
        <taxon>Lepidoptera</taxon>
        <taxon>Glossata</taxon>
        <taxon>Ditrysia</taxon>
        <taxon>Noctuoidea</taxon>
        <taxon>Erebidae</taxon>
        <taxon>Arctiinae</taxon>
        <taxon>Arctia</taxon>
    </lineage>
</organism>
<feature type="compositionally biased region" description="Polar residues" evidence="5">
    <location>
        <begin position="87"/>
        <end position="102"/>
    </location>
</feature>
<dbReference type="InterPro" id="IPR000571">
    <property type="entry name" value="Znf_CCCH"/>
</dbReference>
<dbReference type="GO" id="GO:0034247">
    <property type="term" value="P:snoRNA splicing"/>
    <property type="evidence" value="ECO:0007669"/>
    <property type="project" value="TreeGrafter"/>
</dbReference>
<evidence type="ECO:0000313" key="8">
    <source>
        <dbReference type="EMBL" id="CAB3236304.1"/>
    </source>
</evidence>
<evidence type="ECO:0000256" key="3">
    <source>
        <dbReference type="ARBA" id="ARBA00022833"/>
    </source>
</evidence>